<keyword evidence="4" id="KW-1185">Reference proteome</keyword>
<sequence>MKKLLTLYIVWSSIQIYAQEISFKYNDQVKILQNGQNLVNAFAGGLNAPQFSTCQLNNEGPEDLVVYDRTAQKVFTFLATKNTSGVYYWQYAPQYETLFPTLQNWMLLVDYDKDGRKDLFTHSSAGLKLYRNTTTADKVSWQLIASPLYSIGFSGKINLNVTATDIPAITDIDNDGDIDVLLFDPSGDFVEFHRNNAVEKYNDPTRLEFVKIGYCWGDFIKQLCQDFQFGIDCGDTPAGQKSTDPSAQKVLHSGNALLLLDLNGDNKKDVLFGHITCNNIAALINQGTQQRASFKSANYVYPTNTTAIDFPIFPAVYFEDLDFDGIKDLVAAPNGFDSAERTVDFQQSVWFYKNTGKDNLPIWNFQGKNFLQNTMLDLGENASPVLVDIDGDGDKDLVIGYSGNITLTGVKAGLVLLENKGDNTFEVKDTDYLGLVKSMQLLDVRPFVADINGDGVDDLGFSSNSSKGMEIRYIPNKAARNQAFNIQLSNAVLLPTFTDFLAGESVTFFDFDKDGKMDILHGTSRGNIRFIQNTGSNQSPKYVVQNDNLGKLQTDYIAGNIFLTTGDVNLDGKTDLLVGNRTGNMSIYRSFQEQNTNQFVADTSLIFNSFSNKSENLLIGGNATIAIGDLDNDLLPDVIIGTNTGGLRVLKNLTKVVITGTEQDQISQVYPNPTNRYVYVKMTENAQATLIDLSGRIIQNTRMVRANTEEVFDLQGLPTGMYLLKIETGKKSQTSKIILRN</sequence>
<organism evidence="3 4">
    <name type="scientific">Flectobacillus roseus</name>
    <dbReference type="NCBI Taxonomy" id="502259"/>
    <lineage>
        <taxon>Bacteria</taxon>
        <taxon>Pseudomonadati</taxon>
        <taxon>Bacteroidota</taxon>
        <taxon>Cytophagia</taxon>
        <taxon>Cytophagales</taxon>
        <taxon>Flectobacillaceae</taxon>
        <taxon>Flectobacillus</taxon>
    </lineage>
</organism>
<gene>
    <name evidence="3" type="ORF">QM524_12130</name>
</gene>
<evidence type="ECO:0000313" key="4">
    <source>
        <dbReference type="Proteomes" id="UP001236507"/>
    </source>
</evidence>
<proteinExistence type="predicted"/>
<dbReference type="NCBIfam" id="TIGR04183">
    <property type="entry name" value="Por_Secre_tail"/>
    <property type="match status" value="1"/>
</dbReference>
<dbReference type="RefSeq" id="WP_283344796.1">
    <property type="nucleotide sequence ID" value="NZ_JASHIF010000009.1"/>
</dbReference>
<accession>A0ABT6Y8U0</accession>
<dbReference type="PANTHER" id="PTHR44103">
    <property type="entry name" value="PROPROTEIN CONVERTASE P"/>
    <property type="match status" value="1"/>
</dbReference>
<dbReference type="InterPro" id="IPR026444">
    <property type="entry name" value="Secre_tail"/>
</dbReference>
<keyword evidence="1" id="KW-0732">Signal</keyword>
<dbReference type="Proteomes" id="UP001236507">
    <property type="component" value="Unassembled WGS sequence"/>
</dbReference>
<evidence type="ECO:0000259" key="2">
    <source>
        <dbReference type="Pfam" id="PF18962"/>
    </source>
</evidence>
<comment type="caution">
    <text evidence="3">The sequence shown here is derived from an EMBL/GenBank/DDBJ whole genome shotgun (WGS) entry which is preliminary data.</text>
</comment>
<dbReference type="PANTHER" id="PTHR44103:SF1">
    <property type="entry name" value="PROPROTEIN CONVERTASE P"/>
    <property type="match status" value="1"/>
</dbReference>
<dbReference type="SUPFAM" id="SSF69318">
    <property type="entry name" value="Integrin alpha N-terminal domain"/>
    <property type="match status" value="1"/>
</dbReference>
<name>A0ABT6Y8U0_9BACT</name>
<evidence type="ECO:0000313" key="3">
    <source>
        <dbReference type="EMBL" id="MDI9859960.1"/>
    </source>
</evidence>
<evidence type="ECO:0000256" key="1">
    <source>
        <dbReference type="ARBA" id="ARBA00022729"/>
    </source>
</evidence>
<dbReference type="Pfam" id="PF18962">
    <property type="entry name" value="Por_Secre_tail"/>
    <property type="match status" value="1"/>
</dbReference>
<dbReference type="EMBL" id="JASHIF010000009">
    <property type="protein sequence ID" value="MDI9859960.1"/>
    <property type="molecule type" value="Genomic_DNA"/>
</dbReference>
<dbReference type="InterPro" id="IPR028994">
    <property type="entry name" value="Integrin_alpha_N"/>
</dbReference>
<dbReference type="Gene3D" id="2.130.10.130">
    <property type="entry name" value="Integrin alpha, N-terminal"/>
    <property type="match status" value="2"/>
</dbReference>
<dbReference type="InterPro" id="IPR013517">
    <property type="entry name" value="FG-GAP"/>
</dbReference>
<reference evidence="3 4" key="1">
    <citation type="submission" date="2023-05" db="EMBL/GenBank/DDBJ databases">
        <title>Novel species of genus Flectobacillus isolated from stream in China.</title>
        <authorList>
            <person name="Lu H."/>
        </authorList>
    </citation>
    <scope>NUCLEOTIDE SEQUENCE [LARGE SCALE GENOMIC DNA]</scope>
    <source>
        <strain evidence="3 4">KCTC 42575</strain>
    </source>
</reference>
<dbReference type="Pfam" id="PF13517">
    <property type="entry name" value="FG-GAP_3"/>
    <property type="match status" value="2"/>
</dbReference>
<feature type="domain" description="Secretion system C-terminal sorting" evidence="2">
    <location>
        <begin position="669"/>
        <end position="738"/>
    </location>
</feature>
<protein>
    <submittedName>
        <fullName evidence="3">T9SS type A sorting domain-containing protein</fullName>
    </submittedName>
</protein>